<dbReference type="GO" id="GO:0046872">
    <property type="term" value="F:metal ion binding"/>
    <property type="evidence" value="ECO:0007669"/>
    <property type="project" value="UniProtKB-KW"/>
</dbReference>
<organism evidence="6 7">
    <name type="scientific">Pristionchus fissidentatus</name>
    <dbReference type="NCBI Taxonomy" id="1538716"/>
    <lineage>
        <taxon>Eukaryota</taxon>
        <taxon>Metazoa</taxon>
        <taxon>Ecdysozoa</taxon>
        <taxon>Nematoda</taxon>
        <taxon>Chromadorea</taxon>
        <taxon>Rhabditida</taxon>
        <taxon>Rhabditina</taxon>
        <taxon>Diplogasteromorpha</taxon>
        <taxon>Diplogasteroidea</taxon>
        <taxon>Neodiplogasteridae</taxon>
        <taxon>Pristionchus</taxon>
    </lineage>
</organism>
<evidence type="ECO:0008006" key="8">
    <source>
        <dbReference type="Google" id="ProtNLM"/>
    </source>
</evidence>
<evidence type="ECO:0000313" key="7">
    <source>
        <dbReference type="Proteomes" id="UP001432322"/>
    </source>
</evidence>
<feature type="non-terminal residue" evidence="6">
    <location>
        <position position="1"/>
    </location>
</feature>
<feature type="signal peptide" evidence="5">
    <location>
        <begin position="1"/>
        <end position="18"/>
    </location>
</feature>
<accession>A0AAV5V6T4</accession>
<dbReference type="Proteomes" id="UP001432322">
    <property type="component" value="Unassembled WGS sequence"/>
</dbReference>
<evidence type="ECO:0000256" key="3">
    <source>
        <dbReference type="ARBA" id="ARBA00022777"/>
    </source>
</evidence>
<proteinExistence type="predicted"/>
<keyword evidence="3" id="KW-0418">Kinase</keyword>
<gene>
    <name evidence="6" type="ORF">PFISCL1PPCAC_5542</name>
</gene>
<evidence type="ECO:0000256" key="2">
    <source>
        <dbReference type="ARBA" id="ARBA00022723"/>
    </source>
</evidence>
<protein>
    <recommendedName>
        <fullName evidence="8">Secreted protein</fullName>
    </recommendedName>
</protein>
<evidence type="ECO:0000256" key="1">
    <source>
        <dbReference type="ARBA" id="ARBA00022679"/>
    </source>
</evidence>
<dbReference type="PANTHER" id="PTHR21208">
    <property type="entry name" value="ADP-DEPENDENT GLUCOKINASE"/>
    <property type="match status" value="1"/>
</dbReference>
<keyword evidence="4" id="KW-0460">Magnesium</keyword>
<keyword evidence="5" id="KW-0732">Signal</keyword>
<dbReference type="AlphaFoldDB" id="A0AAV5V6T4"/>
<evidence type="ECO:0000256" key="5">
    <source>
        <dbReference type="SAM" id="SignalP"/>
    </source>
</evidence>
<reference evidence="6" key="1">
    <citation type="submission" date="2023-10" db="EMBL/GenBank/DDBJ databases">
        <title>Genome assembly of Pristionchus species.</title>
        <authorList>
            <person name="Yoshida K."/>
            <person name="Sommer R.J."/>
        </authorList>
    </citation>
    <scope>NUCLEOTIDE SEQUENCE</scope>
    <source>
        <strain evidence="6">RS5133</strain>
    </source>
</reference>
<keyword evidence="7" id="KW-1185">Reference proteome</keyword>
<evidence type="ECO:0000256" key="4">
    <source>
        <dbReference type="ARBA" id="ARBA00022842"/>
    </source>
</evidence>
<comment type="caution">
    <text evidence="6">The sequence shown here is derived from an EMBL/GenBank/DDBJ whole genome shotgun (WGS) entry which is preliminary data.</text>
</comment>
<dbReference type="EMBL" id="BTSY01000002">
    <property type="protein sequence ID" value="GMT14245.1"/>
    <property type="molecule type" value="Genomic_DNA"/>
</dbReference>
<dbReference type="GO" id="GO:0043843">
    <property type="term" value="F:ADP-specific glucokinase activity"/>
    <property type="evidence" value="ECO:0007669"/>
    <property type="project" value="TreeGrafter"/>
</dbReference>
<evidence type="ECO:0000313" key="6">
    <source>
        <dbReference type="EMBL" id="GMT14245.1"/>
    </source>
</evidence>
<keyword evidence="1" id="KW-0808">Transferase</keyword>
<keyword evidence="2" id="KW-0479">Metal-binding</keyword>
<dbReference type="GO" id="GO:0005783">
    <property type="term" value="C:endoplasmic reticulum"/>
    <property type="evidence" value="ECO:0007669"/>
    <property type="project" value="TreeGrafter"/>
</dbReference>
<dbReference type="InterPro" id="IPR007666">
    <property type="entry name" value="ADP_PFK/GK"/>
</dbReference>
<dbReference type="GO" id="GO:0006006">
    <property type="term" value="P:glucose metabolic process"/>
    <property type="evidence" value="ECO:0007669"/>
    <property type="project" value="TreeGrafter"/>
</dbReference>
<dbReference type="PANTHER" id="PTHR21208:SF0">
    <property type="entry name" value="ADP-DEPENDENT GLUCOKINASE"/>
    <property type="match status" value="1"/>
</dbReference>
<name>A0AAV5V6T4_9BILA</name>
<sequence length="230" mass="25929">RMLHLLLASATLAAAASAACTQAQMDIIVKCYTDYNVAYGVKDQFPPFNQDYFEGFHRARSNMMNKDGIVAKPAIQIYGAALTECLKPVAACIDDSTYEQPPLLANPNAVDGPDGHRFNLDRLQTAYTCTEPGYSYQMRHFYCIDHFKADTTSAPFVQMKKCNADMNTALAGNPSDELKCSEYNKDMECYRDVFATYCRAEEAGEFYCQLVSQEYRIWAPNCNFIDCKKH</sequence>
<feature type="chain" id="PRO_5043372086" description="Secreted protein" evidence="5">
    <location>
        <begin position="19"/>
        <end position="230"/>
    </location>
</feature>